<evidence type="ECO:0000256" key="1">
    <source>
        <dbReference type="SAM" id="MobiDB-lite"/>
    </source>
</evidence>
<accession>A0A6N9VBL3</accession>
<dbReference type="Proteomes" id="UP000471648">
    <property type="component" value="Unassembled WGS sequence"/>
</dbReference>
<reference evidence="2 3" key="1">
    <citation type="submission" date="2020-01" db="EMBL/GenBank/DDBJ databases">
        <title>Insect and environment-associated Actinomycetes.</title>
        <authorList>
            <person name="Currrie C."/>
            <person name="Chevrette M."/>
            <person name="Carlson C."/>
            <person name="Stubbendieck R."/>
            <person name="Wendt-Pienkowski E."/>
        </authorList>
    </citation>
    <scope>NUCLEOTIDE SEQUENCE [LARGE SCALE GENOMIC DNA]</scope>
    <source>
        <strain evidence="2 3">SID14438</strain>
    </source>
</reference>
<feature type="region of interest" description="Disordered" evidence="1">
    <location>
        <begin position="1"/>
        <end position="23"/>
    </location>
</feature>
<feature type="compositionally biased region" description="Basic and acidic residues" evidence="1">
    <location>
        <begin position="9"/>
        <end position="23"/>
    </location>
</feature>
<evidence type="ECO:0000313" key="2">
    <source>
        <dbReference type="EMBL" id="NEB70240.1"/>
    </source>
</evidence>
<evidence type="ECO:0000313" key="3">
    <source>
        <dbReference type="Proteomes" id="UP000471648"/>
    </source>
</evidence>
<dbReference type="RefSeq" id="WP_164358131.1">
    <property type="nucleotide sequence ID" value="NZ_JAAGME010001046.1"/>
</dbReference>
<gene>
    <name evidence="2" type="ORF">G3I39_24765</name>
</gene>
<name>A0A6N9VBL3_STRMI</name>
<proteinExistence type="predicted"/>
<organism evidence="2 3">
    <name type="scientific">Streptomyces microflavus</name>
    <name type="common">Streptomyces lipmanii</name>
    <dbReference type="NCBI Taxonomy" id="1919"/>
    <lineage>
        <taxon>Bacteria</taxon>
        <taxon>Bacillati</taxon>
        <taxon>Actinomycetota</taxon>
        <taxon>Actinomycetes</taxon>
        <taxon>Kitasatosporales</taxon>
        <taxon>Streptomycetaceae</taxon>
        <taxon>Streptomyces</taxon>
    </lineage>
</organism>
<dbReference type="AlphaFoldDB" id="A0A6N9VBL3"/>
<protein>
    <submittedName>
        <fullName evidence="2">Uncharacterized protein</fullName>
    </submittedName>
</protein>
<sequence length="106" mass="11680">MTRYQARVEAAKRKGQKRADEFNARYPIGTPVMAYPSVRPEHPVAVTHQQRAKEGRTFGSPDPCKRLDTVTRTPAWILGDGSPVVSVEGYAGGIHLPHVDVKQVTS</sequence>
<dbReference type="EMBL" id="JAAGME010001046">
    <property type="protein sequence ID" value="NEB70240.1"/>
    <property type="molecule type" value="Genomic_DNA"/>
</dbReference>
<comment type="caution">
    <text evidence="2">The sequence shown here is derived from an EMBL/GenBank/DDBJ whole genome shotgun (WGS) entry which is preliminary data.</text>
</comment>